<evidence type="ECO:0000256" key="4">
    <source>
        <dbReference type="SAM" id="Coils"/>
    </source>
</evidence>
<feature type="domain" description="T-SNARE coiled-coil homology" evidence="5">
    <location>
        <begin position="229"/>
        <end position="291"/>
    </location>
</feature>
<evidence type="ECO:0000259" key="5">
    <source>
        <dbReference type="PROSITE" id="PS50192"/>
    </source>
</evidence>
<dbReference type="GO" id="GO:0006886">
    <property type="term" value="P:intracellular protein transport"/>
    <property type="evidence" value="ECO:0007669"/>
    <property type="project" value="InterPro"/>
</dbReference>
<dbReference type="Ensembl" id="ENSSLDT00000011885.1">
    <property type="protein sequence ID" value="ENSSLDP00000011472.1"/>
    <property type="gene ID" value="ENSSLDG00000009118.1"/>
</dbReference>
<dbReference type="InterPro" id="IPR006011">
    <property type="entry name" value="Syntaxin_N"/>
</dbReference>
<dbReference type="InterPro" id="IPR000727">
    <property type="entry name" value="T_SNARE_dom"/>
</dbReference>
<dbReference type="PROSITE" id="PS00914">
    <property type="entry name" value="SYNTAXIN"/>
    <property type="match status" value="1"/>
</dbReference>
<accession>A0A3B4X6S1</accession>
<dbReference type="PROSITE" id="PS50192">
    <property type="entry name" value="T_SNARE"/>
    <property type="match status" value="1"/>
</dbReference>
<dbReference type="GO" id="GO:0031629">
    <property type="term" value="P:synaptic vesicle fusion to presynaptic active zone membrane"/>
    <property type="evidence" value="ECO:0007669"/>
    <property type="project" value="TreeGrafter"/>
</dbReference>
<dbReference type="GeneTree" id="ENSGT01050000244948"/>
<reference evidence="6" key="1">
    <citation type="submission" date="2025-08" db="UniProtKB">
        <authorList>
            <consortium name="Ensembl"/>
        </authorList>
    </citation>
    <scope>IDENTIFICATION</scope>
</reference>
<evidence type="ECO:0000313" key="7">
    <source>
        <dbReference type="Proteomes" id="UP000261360"/>
    </source>
</evidence>
<dbReference type="PANTHER" id="PTHR19957">
    <property type="entry name" value="SYNTAXIN"/>
    <property type="match status" value="1"/>
</dbReference>
<dbReference type="SMART" id="SM00397">
    <property type="entry name" value="t_SNARE"/>
    <property type="match status" value="1"/>
</dbReference>
<reference evidence="6" key="2">
    <citation type="submission" date="2025-09" db="UniProtKB">
        <authorList>
            <consortium name="Ensembl"/>
        </authorList>
    </citation>
    <scope>IDENTIFICATION</scope>
</reference>
<dbReference type="Gene3D" id="1.20.58.70">
    <property type="match status" value="1"/>
</dbReference>
<protein>
    <submittedName>
        <fullName evidence="6">Syntaxin 11</fullName>
    </submittedName>
</protein>
<dbReference type="Gene3D" id="1.20.5.110">
    <property type="match status" value="1"/>
</dbReference>
<dbReference type="GO" id="GO:0048278">
    <property type="term" value="P:vesicle docking"/>
    <property type="evidence" value="ECO:0007669"/>
    <property type="project" value="TreeGrafter"/>
</dbReference>
<keyword evidence="7" id="KW-1185">Reference proteome</keyword>
<dbReference type="Pfam" id="PF00804">
    <property type="entry name" value="Syntaxin"/>
    <property type="match status" value="1"/>
</dbReference>
<dbReference type="OrthoDB" id="10255013at2759"/>
<dbReference type="SMART" id="SM00503">
    <property type="entry name" value="SynN"/>
    <property type="match status" value="1"/>
</dbReference>
<dbReference type="InterPro" id="IPR010989">
    <property type="entry name" value="SNARE"/>
</dbReference>
<dbReference type="SUPFAM" id="SSF47661">
    <property type="entry name" value="t-snare proteins"/>
    <property type="match status" value="1"/>
</dbReference>
<evidence type="ECO:0000256" key="1">
    <source>
        <dbReference type="ARBA" id="ARBA00009063"/>
    </source>
</evidence>
<dbReference type="GO" id="GO:0005484">
    <property type="term" value="F:SNAP receptor activity"/>
    <property type="evidence" value="ECO:0007669"/>
    <property type="project" value="InterPro"/>
</dbReference>
<dbReference type="PANTHER" id="PTHR19957:SF30">
    <property type="entry name" value="SYNTAXIN-11"/>
    <property type="match status" value="1"/>
</dbReference>
<dbReference type="InterPro" id="IPR045242">
    <property type="entry name" value="Syntaxin"/>
</dbReference>
<dbReference type="AlphaFoldDB" id="A0A3B4X6S1"/>
<sequence length="316" mass="36658">MRVRKTEGLCLVLRKPVTSGRMRDMLERLQTISEEQEDYDEDYDGDKMTLSQQAVVFENSSAIDKILKEAHSLRKEISLLRLEVERLSTHNERFGTSVRRLTLLKKDSDSIARAIQQRGEAVYIRLQALGKESSQLEEKEGRNSAVGRIARVQYDTLTQAFHTAMSDYNKAEEKQRRTCRGRIQRQASIMGSDINDEQLDVLVDKGGEGWTELSQSLQAQGTRSHRWAMCEMKGRHKELVELEARMKDVHELFLNMAMLVEEQGSMINNIESNVCRTQEHVEKINVHIKRAIRYKRKNPFTQCCPCLPCWRHNQTF</sequence>
<keyword evidence="2 4" id="KW-0175">Coiled coil</keyword>
<proteinExistence type="inferred from homology"/>
<feature type="coiled-coil region" evidence="4">
    <location>
        <begin position="22"/>
        <end position="83"/>
    </location>
</feature>
<dbReference type="STRING" id="1841481.ENSSLDP00000011472"/>
<name>A0A3B4X6S1_SERLL</name>
<dbReference type="GO" id="GO:0008021">
    <property type="term" value="C:synaptic vesicle"/>
    <property type="evidence" value="ECO:0007669"/>
    <property type="project" value="TreeGrafter"/>
</dbReference>
<evidence type="ECO:0000256" key="2">
    <source>
        <dbReference type="ARBA" id="ARBA00023054"/>
    </source>
</evidence>
<dbReference type="Proteomes" id="UP000261360">
    <property type="component" value="Unplaced"/>
</dbReference>
<dbReference type="GO" id="GO:0000149">
    <property type="term" value="F:SNARE binding"/>
    <property type="evidence" value="ECO:0007669"/>
    <property type="project" value="TreeGrafter"/>
</dbReference>
<evidence type="ECO:0000256" key="3">
    <source>
        <dbReference type="RuleBase" id="RU003858"/>
    </source>
</evidence>
<evidence type="ECO:0000313" key="6">
    <source>
        <dbReference type="Ensembl" id="ENSSLDP00000011472.1"/>
    </source>
</evidence>
<organism evidence="6 7">
    <name type="scientific">Seriola lalandi dorsalis</name>
    <dbReference type="NCBI Taxonomy" id="1841481"/>
    <lineage>
        <taxon>Eukaryota</taxon>
        <taxon>Metazoa</taxon>
        <taxon>Chordata</taxon>
        <taxon>Craniata</taxon>
        <taxon>Vertebrata</taxon>
        <taxon>Euteleostomi</taxon>
        <taxon>Actinopterygii</taxon>
        <taxon>Neopterygii</taxon>
        <taxon>Teleostei</taxon>
        <taxon>Neoteleostei</taxon>
        <taxon>Acanthomorphata</taxon>
        <taxon>Carangaria</taxon>
        <taxon>Carangiformes</taxon>
        <taxon>Carangidae</taxon>
        <taxon>Seriola</taxon>
    </lineage>
</organism>
<dbReference type="GO" id="GO:0031201">
    <property type="term" value="C:SNARE complex"/>
    <property type="evidence" value="ECO:0007669"/>
    <property type="project" value="TreeGrafter"/>
</dbReference>
<comment type="similarity">
    <text evidence="1 3">Belongs to the syntaxin family.</text>
</comment>
<dbReference type="InterPro" id="IPR006012">
    <property type="entry name" value="Syntaxin/epimorphin_CS"/>
</dbReference>
<dbReference type="GO" id="GO:0048787">
    <property type="term" value="C:presynaptic active zone membrane"/>
    <property type="evidence" value="ECO:0007669"/>
    <property type="project" value="TreeGrafter"/>
</dbReference>